<dbReference type="InterPro" id="IPR010987">
    <property type="entry name" value="Glutathione-S-Trfase_C-like"/>
</dbReference>
<evidence type="ECO:0000259" key="3">
    <source>
        <dbReference type="PROSITE" id="PS50404"/>
    </source>
</evidence>
<dbReference type="OrthoDB" id="9810080at2"/>
<dbReference type="RefSeq" id="WP_101751372.1">
    <property type="nucleotide sequence ID" value="NZ_CP025430.1"/>
</dbReference>
<dbReference type="AlphaFoldDB" id="A0A2H5EVM7"/>
<dbReference type="InterPro" id="IPR036249">
    <property type="entry name" value="Thioredoxin-like_sf"/>
</dbReference>
<dbReference type="InterPro" id="IPR036282">
    <property type="entry name" value="Glutathione-S-Trfase_C_sf"/>
</dbReference>
<organism evidence="5 6">
    <name type="scientific">Paracoccus zhejiangensis</name>
    <dbReference type="NCBI Taxonomy" id="1077935"/>
    <lineage>
        <taxon>Bacteria</taxon>
        <taxon>Pseudomonadati</taxon>
        <taxon>Pseudomonadota</taxon>
        <taxon>Alphaproteobacteria</taxon>
        <taxon>Rhodobacterales</taxon>
        <taxon>Paracoccaceae</taxon>
        <taxon>Paracoccus</taxon>
    </lineage>
</organism>
<evidence type="ECO:0000313" key="5">
    <source>
        <dbReference type="EMBL" id="AUH63330.1"/>
    </source>
</evidence>
<dbReference type="SUPFAM" id="SSF47616">
    <property type="entry name" value="GST C-terminal domain-like"/>
    <property type="match status" value="1"/>
</dbReference>
<keyword evidence="6" id="KW-1185">Reference proteome</keyword>
<gene>
    <name evidence="5" type="ORF">CX676_03460</name>
</gene>
<dbReference type="CDD" id="cd03047">
    <property type="entry name" value="GST_N_2"/>
    <property type="match status" value="1"/>
</dbReference>
<evidence type="ECO:0000259" key="4">
    <source>
        <dbReference type="PROSITE" id="PS50405"/>
    </source>
</evidence>
<feature type="domain" description="GST C-terminal" evidence="4">
    <location>
        <begin position="92"/>
        <end position="217"/>
    </location>
</feature>
<reference evidence="5 6" key="1">
    <citation type="journal article" date="2013" name="Antonie Van Leeuwenhoek">
        <title>Paracoccus zhejiangensis sp. nov., isolated from activated sludge in wastewater-treatment system.</title>
        <authorList>
            <person name="Wu Z.G."/>
            <person name="Zhang D.F."/>
            <person name="Liu Y.L."/>
            <person name="Wang F."/>
            <person name="Jiang X."/>
            <person name="Li C."/>
            <person name="Li S.P."/>
            <person name="Hong Q."/>
            <person name="Li W.J."/>
        </authorList>
    </citation>
    <scope>NUCLEOTIDE SEQUENCE [LARGE SCALE GENOMIC DNA]</scope>
    <source>
        <strain evidence="5 6">J6</strain>
    </source>
</reference>
<dbReference type="SFLD" id="SFLDG01150">
    <property type="entry name" value="Main.1:_Beta-like"/>
    <property type="match status" value="1"/>
</dbReference>
<dbReference type="SUPFAM" id="SSF52833">
    <property type="entry name" value="Thioredoxin-like"/>
    <property type="match status" value="1"/>
</dbReference>
<evidence type="ECO:0000313" key="6">
    <source>
        <dbReference type="Proteomes" id="UP000234530"/>
    </source>
</evidence>
<dbReference type="PANTHER" id="PTHR44051:SF19">
    <property type="entry name" value="DISULFIDE-BOND OXIDOREDUCTASE YFCG"/>
    <property type="match status" value="1"/>
</dbReference>
<evidence type="ECO:0000256" key="1">
    <source>
        <dbReference type="ARBA" id="ARBA00007409"/>
    </source>
</evidence>
<dbReference type="Proteomes" id="UP000234530">
    <property type="component" value="Chromosome"/>
</dbReference>
<dbReference type="Gene3D" id="3.40.30.10">
    <property type="entry name" value="Glutaredoxin"/>
    <property type="match status" value="1"/>
</dbReference>
<evidence type="ECO:0000256" key="2">
    <source>
        <dbReference type="ARBA" id="ARBA00022679"/>
    </source>
</evidence>
<feature type="domain" description="GST N-terminal" evidence="3">
    <location>
        <begin position="5"/>
        <end position="86"/>
    </location>
</feature>
<protein>
    <submittedName>
        <fullName evidence="5">Glutathione S-transferase</fullName>
    </submittedName>
</protein>
<dbReference type="FunFam" id="3.40.30.10:FF:000039">
    <property type="entry name" value="Glutathione S-transferase domain"/>
    <property type="match status" value="1"/>
</dbReference>
<dbReference type="PROSITE" id="PS50404">
    <property type="entry name" value="GST_NTER"/>
    <property type="match status" value="1"/>
</dbReference>
<dbReference type="EMBL" id="CP025430">
    <property type="protein sequence ID" value="AUH63330.1"/>
    <property type="molecule type" value="Genomic_DNA"/>
</dbReference>
<dbReference type="SFLD" id="SFLDS00019">
    <property type="entry name" value="Glutathione_Transferase_(cytos"/>
    <property type="match status" value="1"/>
</dbReference>
<name>A0A2H5EVM7_9RHOB</name>
<dbReference type="Pfam" id="PF13410">
    <property type="entry name" value="GST_C_2"/>
    <property type="match status" value="1"/>
</dbReference>
<accession>A0A2H5EVM7</accession>
<dbReference type="Pfam" id="PF02798">
    <property type="entry name" value="GST_N"/>
    <property type="match status" value="1"/>
</dbReference>
<dbReference type="Gene3D" id="1.20.1050.10">
    <property type="match status" value="1"/>
</dbReference>
<dbReference type="PANTHER" id="PTHR44051">
    <property type="entry name" value="GLUTATHIONE S-TRANSFERASE-RELATED"/>
    <property type="match status" value="1"/>
</dbReference>
<dbReference type="PROSITE" id="PS50405">
    <property type="entry name" value="GST_CTER"/>
    <property type="match status" value="1"/>
</dbReference>
<keyword evidence="2 5" id="KW-0808">Transferase</keyword>
<dbReference type="InterPro" id="IPR040079">
    <property type="entry name" value="Glutathione_S-Trfase"/>
</dbReference>
<comment type="similarity">
    <text evidence="1">Belongs to the GST superfamily.</text>
</comment>
<proteinExistence type="inferred from homology"/>
<sequence>MRPTEPITVWGRADSSNVQAVMWGAAELGLPVNRIDAGHRFGKLDTADYRAMNPHGRVPTLKDGDLVMWESCAILRYLASRYGDGGAFWPADPVARARVDMWAEWAKHEGANHFTYPVFWLSFRTPEAERDARQLAANIARWEQSLDMIEAQLTRHDWLTGPDFTLADIIAGHYLYRWFTLDLPRRPRPVVEGWYALLQDRPAYRQHVMISYDALRA</sequence>
<dbReference type="KEGG" id="pzh:CX676_03460"/>
<dbReference type="GO" id="GO:0016740">
    <property type="term" value="F:transferase activity"/>
    <property type="evidence" value="ECO:0007669"/>
    <property type="project" value="UniProtKB-KW"/>
</dbReference>
<dbReference type="SFLD" id="SFLDG00358">
    <property type="entry name" value="Main_(cytGST)"/>
    <property type="match status" value="1"/>
</dbReference>
<dbReference type="InterPro" id="IPR004045">
    <property type="entry name" value="Glutathione_S-Trfase_N"/>
</dbReference>